<evidence type="ECO:0000313" key="2">
    <source>
        <dbReference type="Proteomes" id="UP001595722"/>
    </source>
</evidence>
<dbReference type="PANTHER" id="PTHR34817:SF2">
    <property type="entry name" value="NUCLEOTIDYLTRANSFERASE"/>
    <property type="match status" value="1"/>
</dbReference>
<sequence length="266" mass="30687">MKNEVRRALTDIEREETIVVLFAAESGSRAWGFESANSDYDVRFVYLRPIEWYLDISVEHKRDVIERPITDDLDLVGWDLRKALKLLAKSNPSILEWVSSPLVYQQKDDFSVAIKTLATSYFSVVSSFYHYFSMAKKNYRGYLQGDVVRTKKYFYVLRPLLCVRWIVKYGSQPPMLFDTLLNDLLPDGEVREAIDDLLRLKRSGQELDQINKIRVLNDYIELELQQLSEGEDLQSHPASSDTALNALFLQQLQEYGGFKHAGSNAA</sequence>
<dbReference type="InterPro" id="IPR018775">
    <property type="entry name" value="RlaP"/>
</dbReference>
<dbReference type="PANTHER" id="PTHR34817">
    <property type="entry name" value="NUCLEOTIDYLTRANSFERASE"/>
    <property type="match status" value="1"/>
</dbReference>
<name>A0ABV7VW10_9GAMM</name>
<dbReference type="Proteomes" id="UP001595722">
    <property type="component" value="Unassembled WGS sequence"/>
</dbReference>
<comment type="caution">
    <text evidence="1">The sequence shown here is derived from an EMBL/GenBank/DDBJ whole genome shotgun (WGS) entry which is preliminary data.</text>
</comment>
<organism evidence="1 2">
    <name type="scientific">Bacterioplanoides pacificum</name>
    <dbReference type="NCBI Taxonomy" id="1171596"/>
    <lineage>
        <taxon>Bacteria</taxon>
        <taxon>Pseudomonadati</taxon>
        <taxon>Pseudomonadota</taxon>
        <taxon>Gammaproteobacteria</taxon>
        <taxon>Oceanospirillales</taxon>
        <taxon>Oceanospirillaceae</taxon>
        <taxon>Bacterioplanoides</taxon>
    </lineage>
</organism>
<accession>A0ABV7VW10</accession>
<reference evidence="2" key="1">
    <citation type="journal article" date="2019" name="Int. J. Syst. Evol. Microbiol.">
        <title>The Global Catalogue of Microorganisms (GCM) 10K type strain sequencing project: providing services to taxonomists for standard genome sequencing and annotation.</title>
        <authorList>
            <consortium name="The Broad Institute Genomics Platform"/>
            <consortium name="The Broad Institute Genome Sequencing Center for Infectious Disease"/>
            <person name="Wu L."/>
            <person name="Ma J."/>
        </authorList>
    </citation>
    <scope>NUCLEOTIDE SEQUENCE [LARGE SCALE GENOMIC DNA]</scope>
    <source>
        <strain evidence="2">KCTC 42424</strain>
    </source>
</reference>
<evidence type="ECO:0000313" key="1">
    <source>
        <dbReference type="EMBL" id="MFC3680248.1"/>
    </source>
</evidence>
<keyword evidence="2" id="KW-1185">Reference proteome</keyword>
<proteinExistence type="predicted"/>
<dbReference type="EMBL" id="JBHRYB010000005">
    <property type="protein sequence ID" value="MFC3680248.1"/>
    <property type="molecule type" value="Genomic_DNA"/>
</dbReference>
<gene>
    <name evidence="1" type="ORF">ACFOMG_09055</name>
</gene>
<dbReference type="Pfam" id="PF10127">
    <property type="entry name" value="RlaP"/>
    <property type="match status" value="1"/>
</dbReference>
<dbReference type="RefSeq" id="WP_376866138.1">
    <property type="nucleotide sequence ID" value="NZ_JBHRYB010000005.1"/>
</dbReference>
<protein>
    <submittedName>
        <fullName evidence="1">Nucleotidyltransferase domain-containing protein</fullName>
    </submittedName>
</protein>